<keyword evidence="11" id="KW-0472">Membrane</keyword>
<dbReference type="eggNOG" id="KOG0156">
    <property type="taxonomic scope" value="Eukaryota"/>
</dbReference>
<protein>
    <recommendedName>
        <fullName evidence="16">Cytochrome P450</fullName>
    </recommendedName>
</protein>
<proteinExistence type="inferred from homology"/>
<evidence type="ECO:0000256" key="8">
    <source>
        <dbReference type="ARBA" id="ARBA00023002"/>
    </source>
</evidence>
<evidence type="ECO:0000256" key="1">
    <source>
        <dbReference type="ARBA" id="ARBA00001971"/>
    </source>
</evidence>
<evidence type="ECO:0000256" key="5">
    <source>
        <dbReference type="ARBA" id="ARBA00022692"/>
    </source>
</evidence>
<evidence type="ECO:0008006" key="16">
    <source>
        <dbReference type="Google" id="ProtNLM"/>
    </source>
</evidence>
<dbReference type="AlphaFoldDB" id="A0A0A0LD43"/>
<dbReference type="SMR" id="A0A0A0LD43"/>
<evidence type="ECO:0000256" key="10">
    <source>
        <dbReference type="ARBA" id="ARBA00023033"/>
    </source>
</evidence>
<dbReference type="OMA" id="QCEVQRE"/>
<dbReference type="SUPFAM" id="SSF48264">
    <property type="entry name" value="Cytochrome P450"/>
    <property type="match status" value="1"/>
</dbReference>
<dbReference type="STRING" id="3659.A0A0A0LD43"/>
<dbReference type="OrthoDB" id="2789670at2759"/>
<dbReference type="InterPro" id="IPR036396">
    <property type="entry name" value="Cyt_P450_sf"/>
</dbReference>
<keyword evidence="15" id="KW-1185">Reference proteome</keyword>
<keyword evidence="4 12" id="KW-0349">Heme</keyword>
<dbReference type="KEGG" id="csv:101213457"/>
<evidence type="ECO:0000256" key="13">
    <source>
        <dbReference type="RuleBase" id="RU000461"/>
    </source>
</evidence>
<reference evidence="14 15" key="4">
    <citation type="journal article" date="2011" name="BMC Genomics">
        <title>RNA-Seq improves annotation of protein-coding genes in the cucumber genome.</title>
        <authorList>
            <person name="Li Z."/>
            <person name="Zhang Z."/>
            <person name="Yan P."/>
            <person name="Huang S."/>
            <person name="Fei Z."/>
            <person name="Lin K."/>
        </authorList>
    </citation>
    <scope>NUCLEOTIDE SEQUENCE [LARGE SCALE GENOMIC DNA]</scope>
    <source>
        <strain evidence="15">cv. 9930</strain>
    </source>
</reference>
<dbReference type="GO" id="GO:0016020">
    <property type="term" value="C:membrane"/>
    <property type="evidence" value="ECO:0007669"/>
    <property type="project" value="UniProtKB-SubCell"/>
</dbReference>
<comment type="cofactor">
    <cofactor evidence="1 12">
        <name>heme</name>
        <dbReference type="ChEBI" id="CHEBI:30413"/>
    </cofactor>
</comment>
<evidence type="ECO:0000256" key="4">
    <source>
        <dbReference type="ARBA" id="ARBA00022617"/>
    </source>
</evidence>
<evidence type="ECO:0000256" key="9">
    <source>
        <dbReference type="ARBA" id="ARBA00023004"/>
    </source>
</evidence>
<dbReference type="PRINTS" id="PR00463">
    <property type="entry name" value="EP450I"/>
</dbReference>
<keyword evidence="8 13" id="KW-0560">Oxidoreductase</keyword>
<dbReference type="EMBL" id="CM002924">
    <property type="protein sequence ID" value="KGN59910.1"/>
    <property type="molecule type" value="Genomic_DNA"/>
</dbReference>
<dbReference type="InterPro" id="IPR002401">
    <property type="entry name" value="Cyt_P450_E_grp-I"/>
</dbReference>
<reference evidence="14 15" key="3">
    <citation type="journal article" date="2010" name="BMC Genomics">
        <title>Transcriptome sequencing and comparative analysis of cucumber flowers with different sex types.</title>
        <authorList>
            <person name="Guo S."/>
            <person name="Zheng Y."/>
            <person name="Joung J.G."/>
            <person name="Liu S."/>
            <person name="Zhang Z."/>
            <person name="Crasta O.R."/>
            <person name="Sobral B.W."/>
            <person name="Xu Y."/>
            <person name="Huang S."/>
            <person name="Fei Z."/>
        </authorList>
    </citation>
    <scope>NUCLEOTIDE SEQUENCE [LARGE SCALE GENOMIC DNA]</scope>
    <source>
        <strain evidence="15">cv. 9930</strain>
    </source>
</reference>
<dbReference type="GO" id="GO:0016705">
    <property type="term" value="F:oxidoreductase activity, acting on paired donors, with incorporation or reduction of molecular oxygen"/>
    <property type="evidence" value="ECO:0007669"/>
    <property type="project" value="InterPro"/>
</dbReference>
<accession>A0A0A0LD43</accession>
<dbReference type="Gramene" id="KGN59910">
    <property type="protein sequence ID" value="KGN59910"/>
    <property type="gene ID" value="Csa_3G852590"/>
</dbReference>
<keyword evidence="5" id="KW-0812">Transmembrane</keyword>
<evidence type="ECO:0000256" key="3">
    <source>
        <dbReference type="ARBA" id="ARBA00010617"/>
    </source>
</evidence>
<dbReference type="GO" id="GO:0004497">
    <property type="term" value="F:monooxygenase activity"/>
    <property type="evidence" value="ECO:0000318"/>
    <property type="project" value="GO_Central"/>
</dbReference>
<evidence type="ECO:0000256" key="7">
    <source>
        <dbReference type="ARBA" id="ARBA00022989"/>
    </source>
</evidence>
<evidence type="ECO:0000256" key="11">
    <source>
        <dbReference type="ARBA" id="ARBA00023136"/>
    </source>
</evidence>
<comment type="subcellular location">
    <subcellularLocation>
        <location evidence="2">Membrane</location>
    </subcellularLocation>
</comment>
<dbReference type="GO" id="GO:0020037">
    <property type="term" value="F:heme binding"/>
    <property type="evidence" value="ECO:0007669"/>
    <property type="project" value="InterPro"/>
</dbReference>
<dbReference type="PANTHER" id="PTHR47947">
    <property type="entry name" value="CYTOCHROME P450 82C3-RELATED"/>
    <property type="match status" value="1"/>
</dbReference>
<gene>
    <name evidence="14" type="ORF">Csa_3G852590</name>
</gene>
<dbReference type="PROSITE" id="PS00086">
    <property type="entry name" value="CYTOCHROME_P450"/>
    <property type="match status" value="1"/>
</dbReference>
<feature type="binding site" description="axial binding residue" evidence="12">
    <location>
        <position position="469"/>
    </location>
    <ligand>
        <name>heme</name>
        <dbReference type="ChEBI" id="CHEBI:30413"/>
    </ligand>
    <ligandPart>
        <name>Fe</name>
        <dbReference type="ChEBI" id="CHEBI:18248"/>
    </ligandPart>
</feature>
<comment type="similarity">
    <text evidence="3 13">Belongs to the cytochrome P450 family.</text>
</comment>
<dbReference type="InterPro" id="IPR001128">
    <property type="entry name" value="Cyt_P450"/>
</dbReference>
<dbReference type="Pfam" id="PF00067">
    <property type="entry name" value="p450"/>
    <property type="match status" value="1"/>
</dbReference>
<evidence type="ECO:0000256" key="6">
    <source>
        <dbReference type="ARBA" id="ARBA00022723"/>
    </source>
</evidence>
<dbReference type="InterPro" id="IPR050651">
    <property type="entry name" value="Plant_Cytochrome_P450_Monoox"/>
</dbReference>
<reference evidence="14 15" key="1">
    <citation type="journal article" date="2009" name="Nat. Genet.">
        <title>The genome of the cucumber, Cucumis sativus L.</title>
        <authorList>
            <person name="Huang S."/>
            <person name="Li R."/>
            <person name="Zhang Z."/>
            <person name="Li L."/>
            <person name="Gu X."/>
            <person name="Fan W."/>
            <person name="Lucas W.J."/>
            <person name="Wang X."/>
            <person name="Xie B."/>
            <person name="Ni P."/>
            <person name="Ren Y."/>
            <person name="Zhu H."/>
            <person name="Li J."/>
            <person name="Lin K."/>
            <person name="Jin W."/>
            <person name="Fei Z."/>
            <person name="Li G."/>
            <person name="Staub J."/>
            <person name="Kilian A."/>
            <person name="van der Vossen E.A."/>
            <person name="Wu Y."/>
            <person name="Guo J."/>
            <person name="He J."/>
            <person name="Jia Z."/>
            <person name="Ren Y."/>
            <person name="Tian G."/>
            <person name="Lu Y."/>
            <person name="Ruan J."/>
            <person name="Qian W."/>
            <person name="Wang M."/>
            <person name="Huang Q."/>
            <person name="Li B."/>
            <person name="Xuan Z."/>
            <person name="Cao J."/>
            <person name="Asan"/>
            <person name="Wu Z."/>
            <person name="Zhang J."/>
            <person name="Cai Q."/>
            <person name="Bai Y."/>
            <person name="Zhao B."/>
            <person name="Han Y."/>
            <person name="Li Y."/>
            <person name="Li X."/>
            <person name="Wang S."/>
            <person name="Shi Q."/>
            <person name="Liu S."/>
            <person name="Cho W.K."/>
            <person name="Kim J.Y."/>
            <person name="Xu Y."/>
            <person name="Heller-Uszynska K."/>
            <person name="Miao H."/>
            <person name="Cheng Z."/>
            <person name="Zhang S."/>
            <person name="Wu J."/>
            <person name="Yang Y."/>
            <person name="Kang H."/>
            <person name="Li M."/>
            <person name="Liang H."/>
            <person name="Ren X."/>
            <person name="Shi Z."/>
            <person name="Wen M."/>
            <person name="Jian M."/>
            <person name="Yang H."/>
            <person name="Zhang G."/>
            <person name="Yang Z."/>
            <person name="Chen R."/>
            <person name="Liu S."/>
            <person name="Li J."/>
            <person name="Ma L."/>
            <person name="Liu H."/>
            <person name="Zhou Y."/>
            <person name="Zhao J."/>
            <person name="Fang X."/>
            <person name="Li G."/>
            <person name="Fang L."/>
            <person name="Li Y."/>
            <person name="Liu D."/>
            <person name="Zheng H."/>
            <person name="Zhang Y."/>
            <person name="Qin N."/>
            <person name="Li Z."/>
            <person name="Yang G."/>
            <person name="Yang S."/>
            <person name="Bolund L."/>
            <person name="Kristiansen K."/>
            <person name="Zheng H."/>
            <person name="Li S."/>
            <person name="Zhang X."/>
            <person name="Yang H."/>
            <person name="Wang J."/>
            <person name="Sun R."/>
            <person name="Zhang B."/>
            <person name="Jiang S."/>
            <person name="Wang J."/>
            <person name="Du Y."/>
            <person name="Li S."/>
        </authorList>
    </citation>
    <scope>NUCLEOTIDE SEQUENCE [LARGE SCALE GENOMIC DNA]</scope>
    <source>
        <strain evidence="15">cv. 9930</strain>
    </source>
</reference>
<evidence type="ECO:0000256" key="2">
    <source>
        <dbReference type="ARBA" id="ARBA00004370"/>
    </source>
</evidence>
<dbReference type="Proteomes" id="UP000029981">
    <property type="component" value="Chromosome 3"/>
</dbReference>
<keyword evidence="7" id="KW-1133">Transmembrane helix</keyword>
<evidence type="ECO:0000313" key="15">
    <source>
        <dbReference type="Proteomes" id="UP000029981"/>
    </source>
</evidence>
<evidence type="ECO:0000256" key="12">
    <source>
        <dbReference type="PIRSR" id="PIRSR602401-1"/>
    </source>
</evidence>
<name>A0A0A0LD43_CUCSA</name>
<dbReference type="GO" id="GO:0005506">
    <property type="term" value="F:iron ion binding"/>
    <property type="evidence" value="ECO:0007669"/>
    <property type="project" value="InterPro"/>
</dbReference>
<evidence type="ECO:0000313" key="14">
    <source>
        <dbReference type="EMBL" id="KGN59910.1"/>
    </source>
</evidence>
<reference evidence="14 15" key="2">
    <citation type="journal article" date="2009" name="PLoS ONE">
        <title>An integrated genetic and cytogenetic map of the cucumber genome.</title>
        <authorList>
            <person name="Ren Y."/>
            <person name="Zhang Z."/>
            <person name="Liu J."/>
            <person name="Staub J.E."/>
            <person name="Han Y."/>
            <person name="Cheng Z."/>
            <person name="Li X."/>
            <person name="Lu J."/>
            <person name="Miao H."/>
            <person name="Kang H."/>
            <person name="Xie B."/>
            <person name="Gu X."/>
            <person name="Wang X."/>
            <person name="Du Y."/>
            <person name="Jin W."/>
            <person name="Huang S."/>
        </authorList>
    </citation>
    <scope>NUCLEOTIDE SEQUENCE [LARGE SCALE GENOMIC DNA]</scope>
    <source>
        <strain evidence="15">cv. 9930</strain>
    </source>
</reference>
<dbReference type="Gene3D" id="1.10.630.10">
    <property type="entry name" value="Cytochrome P450"/>
    <property type="match status" value="1"/>
</dbReference>
<keyword evidence="10 13" id="KW-0503">Monooxygenase</keyword>
<organism evidence="14 15">
    <name type="scientific">Cucumis sativus</name>
    <name type="common">Cucumber</name>
    <dbReference type="NCBI Taxonomy" id="3659"/>
    <lineage>
        <taxon>Eukaryota</taxon>
        <taxon>Viridiplantae</taxon>
        <taxon>Streptophyta</taxon>
        <taxon>Embryophyta</taxon>
        <taxon>Tracheophyta</taxon>
        <taxon>Spermatophyta</taxon>
        <taxon>Magnoliopsida</taxon>
        <taxon>eudicotyledons</taxon>
        <taxon>Gunneridae</taxon>
        <taxon>Pentapetalae</taxon>
        <taxon>rosids</taxon>
        <taxon>fabids</taxon>
        <taxon>Cucurbitales</taxon>
        <taxon>Cucurbitaceae</taxon>
        <taxon>Benincaseae</taxon>
        <taxon>Cucumis</taxon>
    </lineage>
</organism>
<keyword evidence="6 12" id="KW-0479">Metal-binding</keyword>
<keyword evidence="9 12" id="KW-0408">Iron</keyword>
<sequence>MVEFQFPFFNPKSITMLVFLFFISCYYLWQKWQQYKSTEPKQAPAPPGAWPIIGHLHMLHNVKLPHHALGAMADKYGPLFRLQLGSRSALVVSSWEMAKESMCVNDAAAASRPGVSGTKHFSYDFAAFGLAPYSPYWREIRKVTHMELLSNPRVDQFKNTMFGEVKTSLRELHETWAAQKDGSGQVEVEMKRWFGDVIVNMLLKIIIGKRCVGPNAEGGEKQAKDFQLAIRDSFHLMGQGLLRDYIPLIGRLGFNGQVKVMENIATRFDMVLREWLDEHKLNRTSSCCGRKDGDFMDALVSLYDGKEIEGYYDGDTIIKATTLNMVAGGTESTTVTLTWAMSLLINNPHVLERAQQELDTVVGRDRQLKESDIPNLVYLKSIIKETMRMYPAGPLLGPREFYKDCIVAGYFVPKGTQLIPNIWKIQTDPRVWPDPFEFKPERFLTTHKNVDLKGNNFELIPFGSGRRGCPGLAFGLQMVHFALAGFLHSFDVKNPTKEPIDMSENFGMANEKVVPLNVSVTSRLPSHLYTIN</sequence>
<dbReference type="InterPro" id="IPR017972">
    <property type="entry name" value="Cyt_P450_CS"/>
</dbReference>
<dbReference type="FunFam" id="1.10.630.10:FF:000026">
    <property type="entry name" value="Cytochrome P450 82C4"/>
    <property type="match status" value="1"/>
</dbReference>
<dbReference type="PRINTS" id="PR00385">
    <property type="entry name" value="P450"/>
</dbReference>
<dbReference type="PANTHER" id="PTHR47947:SF26">
    <property type="entry name" value="CYTOCHROME P450"/>
    <property type="match status" value="1"/>
</dbReference>